<dbReference type="EMBL" id="JAUEDK010000009">
    <property type="protein sequence ID" value="MDN0074650.1"/>
    <property type="molecule type" value="Genomic_DNA"/>
</dbReference>
<dbReference type="Gene3D" id="6.10.340.10">
    <property type="match status" value="1"/>
</dbReference>
<evidence type="ECO:0000259" key="7">
    <source>
        <dbReference type="PROSITE" id="PS50885"/>
    </source>
</evidence>
<feature type="domain" description="HAMP" evidence="7">
    <location>
        <begin position="213"/>
        <end position="266"/>
    </location>
</feature>
<organism evidence="8 9">
    <name type="scientific">Crenobacter oryzisoli</name>
    <dbReference type="NCBI Taxonomy" id="3056844"/>
    <lineage>
        <taxon>Bacteria</taxon>
        <taxon>Pseudomonadati</taxon>
        <taxon>Pseudomonadota</taxon>
        <taxon>Betaproteobacteria</taxon>
        <taxon>Neisseriales</taxon>
        <taxon>Neisseriaceae</taxon>
        <taxon>Crenobacter</taxon>
    </lineage>
</organism>
<dbReference type="CDD" id="cd06225">
    <property type="entry name" value="HAMP"/>
    <property type="match status" value="1"/>
</dbReference>
<dbReference type="PANTHER" id="PTHR32089:SF112">
    <property type="entry name" value="LYSOZYME-LIKE PROTEIN-RELATED"/>
    <property type="match status" value="1"/>
</dbReference>
<dbReference type="CDD" id="cd11386">
    <property type="entry name" value="MCP_signal"/>
    <property type="match status" value="1"/>
</dbReference>
<dbReference type="RefSeq" id="WP_289829225.1">
    <property type="nucleotide sequence ID" value="NZ_JAUEDK010000009.1"/>
</dbReference>
<dbReference type="PANTHER" id="PTHR32089">
    <property type="entry name" value="METHYL-ACCEPTING CHEMOTAXIS PROTEIN MCPB"/>
    <property type="match status" value="1"/>
</dbReference>
<evidence type="ECO:0000256" key="3">
    <source>
        <dbReference type="PROSITE-ProRule" id="PRU00284"/>
    </source>
</evidence>
<sequence>MRNLTIASRIGLGFFLLLVMLAGAGLVSHLGLNRVEQRVDGVVSQDLRFYNALVDARYHMGNLRRFEKDSFINLAVTAKRDSYEQKWQASLKSANDAIDRAATLPLPPERADQVAEVRRRLAAYADGANSVFARVNNGAITTTADANMAIDQYKVQVHAMEDSLNQLTDQARQSADRLEANIIDSTSQVRMLLLTLVAIGIVAGTLLAFAIVRSIRAPLDRIATISQELAERRDLNTQLPQLGNNEVGRTAEAFNAVLGTMRALIQESHLHSAQLVDAAQQLDGVGSQLSNSVDSQAQAASVSAAAVKQMTVSINHVAGSTHGVESKAREANEMATRGSELAERATGQIYQIAQSIGDTTDRIDQLERRSGEIGTIVQVIRDIAEQTNLLALNAAIEAARAGETGRGFAVVADEVRKLAERTSAATSEIAARIDGVQDDTRSAVASMHEARRRIDSGVEGTEQVQQALTAIRTLCGQSVDSIADIATAIQEQSQASHDIARNVEQIAQMNSGSSHSAQQAHQLVLELTRLAQALDGGLNRFKV</sequence>
<accession>A0ABT7XLJ3</accession>
<keyword evidence="5" id="KW-1133">Transmembrane helix</keyword>
<comment type="similarity">
    <text evidence="2">Belongs to the methyl-accepting chemotaxis (MCP) protein family.</text>
</comment>
<keyword evidence="4" id="KW-0175">Coiled coil</keyword>
<protein>
    <submittedName>
        <fullName evidence="8">Methyl-accepting chemotaxis protein</fullName>
    </submittedName>
</protein>
<dbReference type="PROSITE" id="PS50885">
    <property type="entry name" value="HAMP"/>
    <property type="match status" value="1"/>
</dbReference>
<evidence type="ECO:0000256" key="1">
    <source>
        <dbReference type="ARBA" id="ARBA00023224"/>
    </source>
</evidence>
<dbReference type="Proteomes" id="UP001168540">
    <property type="component" value="Unassembled WGS sequence"/>
</dbReference>
<evidence type="ECO:0000256" key="5">
    <source>
        <dbReference type="SAM" id="Phobius"/>
    </source>
</evidence>
<gene>
    <name evidence="8" type="ORF">QU481_07060</name>
</gene>
<name>A0ABT7XLJ3_9NEIS</name>
<evidence type="ECO:0000259" key="6">
    <source>
        <dbReference type="PROSITE" id="PS50111"/>
    </source>
</evidence>
<dbReference type="Gene3D" id="1.10.287.950">
    <property type="entry name" value="Methyl-accepting chemotaxis protein"/>
    <property type="match status" value="1"/>
</dbReference>
<dbReference type="Pfam" id="PF00672">
    <property type="entry name" value="HAMP"/>
    <property type="match status" value="1"/>
</dbReference>
<dbReference type="Pfam" id="PF00015">
    <property type="entry name" value="MCPsignal"/>
    <property type="match status" value="1"/>
</dbReference>
<evidence type="ECO:0000313" key="8">
    <source>
        <dbReference type="EMBL" id="MDN0074650.1"/>
    </source>
</evidence>
<dbReference type="InterPro" id="IPR003660">
    <property type="entry name" value="HAMP_dom"/>
</dbReference>
<feature type="coiled-coil region" evidence="4">
    <location>
        <begin position="150"/>
        <end position="181"/>
    </location>
</feature>
<dbReference type="InterPro" id="IPR004089">
    <property type="entry name" value="MCPsignal_dom"/>
</dbReference>
<proteinExistence type="inferred from homology"/>
<dbReference type="SMART" id="SM00283">
    <property type="entry name" value="MA"/>
    <property type="match status" value="1"/>
</dbReference>
<evidence type="ECO:0000256" key="4">
    <source>
        <dbReference type="SAM" id="Coils"/>
    </source>
</evidence>
<feature type="domain" description="Methyl-accepting transducer" evidence="6">
    <location>
        <begin position="271"/>
        <end position="507"/>
    </location>
</feature>
<evidence type="ECO:0000313" key="9">
    <source>
        <dbReference type="Proteomes" id="UP001168540"/>
    </source>
</evidence>
<keyword evidence="1 3" id="KW-0807">Transducer</keyword>
<dbReference type="SMART" id="SM00304">
    <property type="entry name" value="HAMP"/>
    <property type="match status" value="2"/>
</dbReference>
<evidence type="ECO:0000256" key="2">
    <source>
        <dbReference type="ARBA" id="ARBA00029447"/>
    </source>
</evidence>
<dbReference type="Pfam" id="PF12729">
    <property type="entry name" value="4HB_MCP_1"/>
    <property type="match status" value="1"/>
</dbReference>
<reference evidence="8" key="1">
    <citation type="submission" date="2023-06" db="EMBL/GenBank/DDBJ databases">
        <authorList>
            <person name="Zhang S."/>
        </authorList>
    </citation>
    <scope>NUCLEOTIDE SEQUENCE</scope>
    <source>
        <strain evidence="8">SG2303</strain>
    </source>
</reference>
<comment type="caution">
    <text evidence="8">The sequence shown here is derived from an EMBL/GenBank/DDBJ whole genome shotgun (WGS) entry which is preliminary data.</text>
</comment>
<dbReference type="SUPFAM" id="SSF58104">
    <property type="entry name" value="Methyl-accepting chemotaxis protein (MCP) signaling domain"/>
    <property type="match status" value="1"/>
</dbReference>
<feature type="transmembrane region" description="Helical" evidence="5">
    <location>
        <begin position="12"/>
        <end position="32"/>
    </location>
</feature>
<dbReference type="InterPro" id="IPR024478">
    <property type="entry name" value="HlyB_4HB_MCP"/>
</dbReference>
<dbReference type="PROSITE" id="PS50111">
    <property type="entry name" value="CHEMOTAXIS_TRANSDUC_2"/>
    <property type="match status" value="1"/>
</dbReference>
<keyword evidence="5" id="KW-0472">Membrane</keyword>
<feature type="transmembrane region" description="Helical" evidence="5">
    <location>
        <begin position="191"/>
        <end position="212"/>
    </location>
</feature>
<keyword evidence="9" id="KW-1185">Reference proteome</keyword>
<keyword evidence="5" id="KW-0812">Transmembrane</keyword>